<feature type="domain" description="BTB" evidence="11">
    <location>
        <begin position="39"/>
        <end position="103"/>
    </location>
</feature>
<evidence type="ECO:0000313" key="12">
    <source>
        <dbReference type="Proteomes" id="UP000515135"/>
    </source>
</evidence>
<name>A0A6P4Y634_BRABE</name>
<evidence type="ECO:0000256" key="3">
    <source>
        <dbReference type="ARBA" id="ARBA00022737"/>
    </source>
</evidence>
<dbReference type="GO" id="GO:0005634">
    <property type="term" value="C:nucleus"/>
    <property type="evidence" value="ECO:0007669"/>
    <property type="project" value="UniProtKB-SubCell"/>
</dbReference>
<keyword evidence="3" id="KW-0677">Repeat</keyword>
<evidence type="ECO:0000256" key="1">
    <source>
        <dbReference type="ARBA" id="ARBA00004123"/>
    </source>
</evidence>
<evidence type="ECO:0000256" key="9">
    <source>
        <dbReference type="ARBA" id="ARBA00023242"/>
    </source>
</evidence>
<evidence type="ECO:0000256" key="4">
    <source>
        <dbReference type="ARBA" id="ARBA00022771"/>
    </source>
</evidence>
<keyword evidence="8" id="KW-0804">Transcription</keyword>
<dbReference type="GeneID" id="109466624"/>
<evidence type="ECO:0000256" key="6">
    <source>
        <dbReference type="ARBA" id="ARBA00023015"/>
    </source>
</evidence>
<evidence type="ECO:0000256" key="10">
    <source>
        <dbReference type="SAM" id="MobiDB-lite"/>
    </source>
</evidence>
<feature type="compositionally biased region" description="Polar residues" evidence="10">
    <location>
        <begin position="265"/>
        <end position="282"/>
    </location>
</feature>
<proteinExistence type="predicted"/>
<evidence type="ECO:0000256" key="7">
    <source>
        <dbReference type="ARBA" id="ARBA00023125"/>
    </source>
</evidence>
<dbReference type="PROSITE" id="PS50097">
    <property type="entry name" value="BTB"/>
    <property type="match status" value="1"/>
</dbReference>
<dbReference type="GO" id="GO:0008270">
    <property type="term" value="F:zinc ion binding"/>
    <property type="evidence" value="ECO:0007669"/>
    <property type="project" value="UniProtKB-KW"/>
</dbReference>
<keyword evidence="4" id="KW-0863">Zinc-finger</keyword>
<keyword evidence="12" id="KW-1185">Reference proteome</keyword>
<feature type="compositionally biased region" description="Basic and acidic residues" evidence="10">
    <location>
        <begin position="246"/>
        <end position="259"/>
    </location>
</feature>
<protein>
    <submittedName>
        <fullName evidence="13">Zinc finger and BTB domain-containing protein 5-like</fullName>
    </submittedName>
</protein>
<keyword evidence="5" id="KW-0862">Zinc</keyword>
<accession>A0A6P4Y634</accession>
<dbReference type="InterPro" id="IPR000210">
    <property type="entry name" value="BTB/POZ_dom"/>
</dbReference>
<evidence type="ECO:0000256" key="2">
    <source>
        <dbReference type="ARBA" id="ARBA00022723"/>
    </source>
</evidence>
<comment type="subcellular location">
    <subcellularLocation>
        <location evidence="1">Nucleus</location>
    </subcellularLocation>
</comment>
<keyword evidence="6" id="KW-0805">Transcription regulation</keyword>
<dbReference type="Proteomes" id="UP000515135">
    <property type="component" value="Unplaced"/>
</dbReference>
<feature type="region of interest" description="Disordered" evidence="10">
    <location>
        <begin position="202"/>
        <end position="295"/>
    </location>
</feature>
<dbReference type="OrthoDB" id="624345at2759"/>
<dbReference type="KEGG" id="bbel:109466624"/>
<dbReference type="GO" id="GO:0000978">
    <property type="term" value="F:RNA polymerase II cis-regulatory region sequence-specific DNA binding"/>
    <property type="evidence" value="ECO:0007669"/>
    <property type="project" value="TreeGrafter"/>
</dbReference>
<sequence length="329" mass="36112">MAGNLDGSRSRGSWVHQPPRYFREVFSILKQQRLEQQYCDAQVIVNGQPFPAHKALLAANSNFFHQYFTINKDSSRVELNNISAESFKSIVEFMYSGRLLLQESNVTDVLQTASLLQMHDIVTVCCNFVKEKLQANRVEQNIPDNTQLQRTDSHVSFDPPQVAQQINQPGRPAHLGIAVNEEAGPSSLVGAMRRKCTVVPRRAISPSMGPDYSVDRDSGMNTSSGIGGHDSHPEEDVQTDSMDVVIRVKSEDTSDDRVLVEAGAASSSSQENNPALLSQSSDGSERDFVAPTNQQGAANPLQVCTTTLATDSYNNSMLQLTASYNVSDM</sequence>
<dbReference type="InterPro" id="IPR050457">
    <property type="entry name" value="ZnFinger_BTB_dom_contain"/>
</dbReference>
<dbReference type="InterPro" id="IPR011333">
    <property type="entry name" value="SKP1/BTB/POZ_sf"/>
</dbReference>
<dbReference type="Gene3D" id="3.30.710.10">
    <property type="entry name" value="Potassium Channel Kv1.1, Chain A"/>
    <property type="match status" value="1"/>
</dbReference>
<dbReference type="SUPFAM" id="SSF54695">
    <property type="entry name" value="POZ domain"/>
    <property type="match status" value="1"/>
</dbReference>
<gene>
    <name evidence="13" type="primary">LOC109466624</name>
</gene>
<evidence type="ECO:0000313" key="13">
    <source>
        <dbReference type="RefSeq" id="XP_019619913.1"/>
    </source>
</evidence>
<keyword evidence="9" id="KW-0539">Nucleus</keyword>
<dbReference type="Pfam" id="PF00651">
    <property type="entry name" value="BTB"/>
    <property type="match status" value="1"/>
</dbReference>
<evidence type="ECO:0000256" key="8">
    <source>
        <dbReference type="ARBA" id="ARBA00023163"/>
    </source>
</evidence>
<dbReference type="PANTHER" id="PTHR46105">
    <property type="entry name" value="AGAP004733-PA"/>
    <property type="match status" value="1"/>
</dbReference>
<dbReference type="SMART" id="SM00225">
    <property type="entry name" value="BTB"/>
    <property type="match status" value="1"/>
</dbReference>
<dbReference type="RefSeq" id="XP_019619913.1">
    <property type="nucleotide sequence ID" value="XM_019764354.1"/>
</dbReference>
<evidence type="ECO:0000256" key="5">
    <source>
        <dbReference type="ARBA" id="ARBA00022833"/>
    </source>
</evidence>
<dbReference type="AlphaFoldDB" id="A0A6P4Y634"/>
<dbReference type="GO" id="GO:0000981">
    <property type="term" value="F:DNA-binding transcription factor activity, RNA polymerase II-specific"/>
    <property type="evidence" value="ECO:0007669"/>
    <property type="project" value="TreeGrafter"/>
</dbReference>
<keyword evidence="7" id="KW-0238">DNA-binding</keyword>
<organism evidence="12 13">
    <name type="scientific">Branchiostoma belcheri</name>
    <name type="common">Amphioxus</name>
    <dbReference type="NCBI Taxonomy" id="7741"/>
    <lineage>
        <taxon>Eukaryota</taxon>
        <taxon>Metazoa</taxon>
        <taxon>Chordata</taxon>
        <taxon>Cephalochordata</taxon>
        <taxon>Leptocardii</taxon>
        <taxon>Amphioxiformes</taxon>
        <taxon>Branchiostomatidae</taxon>
        <taxon>Branchiostoma</taxon>
    </lineage>
</organism>
<evidence type="ECO:0000259" key="11">
    <source>
        <dbReference type="PROSITE" id="PS50097"/>
    </source>
</evidence>
<keyword evidence="2" id="KW-0479">Metal-binding</keyword>
<reference evidence="13" key="1">
    <citation type="submission" date="2025-08" db="UniProtKB">
        <authorList>
            <consortium name="RefSeq"/>
        </authorList>
    </citation>
    <scope>IDENTIFICATION</scope>
    <source>
        <tissue evidence="13">Gonad</tissue>
    </source>
</reference>
<dbReference type="PANTHER" id="PTHR46105:SF5">
    <property type="entry name" value="ZINC FINGER AND BTB DOMAIN-CONTAINING PROTEIN 44 ISOFORM X1"/>
    <property type="match status" value="1"/>
</dbReference>